<dbReference type="RefSeq" id="XP_016456998.1">
    <property type="nucleotide sequence ID" value="XM_016601512.1"/>
</dbReference>
<dbReference type="PANTHER" id="PTHR33223">
    <property type="entry name" value="CCHC-TYPE DOMAIN-CONTAINING PROTEIN"/>
    <property type="match status" value="1"/>
</dbReference>
<proteinExistence type="predicted"/>
<dbReference type="OrthoDB" id="1299234at2759"/>
<gene>
    <name evidence="1" type="primary">LOC107780896</name>
</gene>
<evidence type="ECO:0000313" key="1">
    <source>
        <dbReference type="RefSeq" id="XP_016456998.1"/>
    </source>
</evidence>
<dbReference type="STRING" id="4097.A0A1S3YY06"/>
<protein>
    <recommendedName>
        <fullName evidence="2">Gag-pro-like protein</fullName>
    </recommendedName>
</protein>
<accession>A0A1S3YY06</accession>
<evidence type="ECO:0008006" key="2">
    <source>
        <dbReference type="Google" id="ProtNLM"/>
    </source>
</evidence>
<dbReference type="AlphaFoldDB" id="A0A1S3YY06"/>
<organism evidence="1">
    <name type="scientific">Nicotiana tabacum</name>
    <name type="common">Common tobacco</name>
    <dbReference type="NCBI Taxonomy" id="4097"/>
    <lineage>
        <taxon>Eukaryota</taxon>
        <taxon>Viridiplantae</taxon>
        <taxon>Streptophyta</taxon>
        <taxon>Embryophyta</taxon>
        <taxon>Tracheophyta</taxon>
        <taxon>Spermatophyta</taxon>
        <taxon>Magnoliopsida</taxon>
        <taxon>eudicotyledons</taxon>
        <taxon>Gunneridae</taxon>
        <taxon>Pentapetalae</taxon>
        <taxon>asterids</taxon>
        <taxon>lamiids</taxon>
        <taxon>Solanales</taxon>
        <taxon>Solanaceae</taxon>
        <taxon>Nicotianoideae</taxon>
        <taxon>Nicotianeae</taxon>
        <taxon>Nicotiana</taxon>
    </lineage>
</organism>
<dbReference type="PANTHER" id="PTHR33223:SF8">
    <property type="entry name" value="OS04G0172440 PROTEIN"/>
    <property type="match status" value="1"/>
</dbReference>
<dbReference type="KEGG" id="nta:107780896"/>
<dbReference type="PaxDb" id="4097-A0A1S3YY06"/>
<sequence length="224" mass="24988">MTSKELDIGVVDPSREIVESESELNEDVQRLKQHMSDMYQAWISGHPPPSFSTNYTENPTTIPPLSQGQIPTTVDFSPQHALGFTPYHNYPGTSSQPFHASPAKTTSYPAPSSIPIPIVIPHSEPPVEIEKPTKNVEQDEIFRKVKSLDQSLRNMQGIGNQVSVSYKDLCLFPDVQLPAGFMMPKFDLYDGHGDPVAHLRGYYSKMRGIGGTNELLMTYFSQSF</sequence>
<name>A0A1S3YY06_TOBAC</name>
<dbReference type="OMA" id="MESTDRH"/>
<reference evidence="1" key="1">
    <citation type="submission" date="2025-08" db="UniProtKB">
        <authorList>
            <consortium name="RefSeq"/>
        </authorList>
    </citation>
    <scope>IDENTIFICATION</scope>
</reference>